<keyword evidence="8 12" id="KW-0665">Pyrimidine biosynthesis</keyword>
<protein>
    <recommendedName>
        <fullName evidence="12">Dihydroorotate dehydrogenase (quinone)</fullName>
        <ecNumber evidence="12">1.3.5.2</ecNumber>
    </recommendedName>
    <alternativeName>
        <fullName evidence="12">DHOdehase</fullName>
        <shortName evidence="12">DHOD</shortName>
        <shortName evidence="12">DHODase</shortName>
    </alternativeName>
    <alternativeName>
        <fullName evidence="12">Dihydroorotate oxidase</fullName>
    </alternativeName>
</protein>
<dbReference type="PANTHER" id="PTHR48109:SF4">
    <property type="entry name" value="DIHYDROOROTATE DEHYDROGENASE (QUINONE), MITOCHONDRIAL"/>
    <property type="match status" value="1"/>
</dbReference>
<comment type="pathway">
    <text evidence="3 12">Pyrimidine metabolism; UMP biosynthesis via de novo pathway; orotate from (S)-dihydroorotate (quinone route): step 1/1.</text>
</comment>
<proteinExistence type="inferred from homology"/>
<keyword evidence="9 12" id="KW-0560">Oxidoreductase</keyword>
<reference evidence="15 16" key="1">
    <citation type="submission" date="2018-06" db="EMBL/GenBank/DDBJ databases">
        <authorList>
            <consortium name="Pathogen Informatics"/>
            <person name="Doyle S."/>
        </authorList>
    </citation>
    <scope>NUCLEOTIDE SEQUENCE [LARGE SCALE GENOMIC DNA]</scope>
    <source>
        <strain evidence="15 16">NCTC11012</strain>
    </source>
</reference>
<dbReference type="AlphaFoldDB" id="A0A378QNY1"/>
<feature type="binding site" evidence="12">
    <location>
        <position position="308"/>
    </location>
    <ligand>
        <name>FMN</name>
        <dbReference type="ChEBI" id="CHEBI:58210"/>
    </ligand>
</feature>
<feature type="binding site" evidence="12">
    <location>
        <position position="279"/>
    </location>
    <ligand>
        <name>FMN</name>
        <dbReference type="ChEBI" id="CHEBI:58210"/>
    </ligand>
</feature>
<dbReference type="Gene3D" id="3.20.20.70">
    <property type="entry name" value="Aldolase class I"/>
    <property type="match status" value="1"/>
</dbReference>
<feature type="binding site" evidence="12">
    <location>
        <position position="150"/>
    </location>
    <ligand>
        <name>FMN</name>
        <dbReference type="ChEBI" id="CHEBI:58210"/>
    </ligand>
</feature>
<keyword evidence="10 12" id="KW-0472">Membrane</keyword>
<feature type="binding site" evidence="12">
    <location>
        <begin position="257"/>
        <end position="258"/>
    </location>
    <ligand>
        <name>substrate</name>
    </ligand>
</feature>
<evidence type="ECO:0000256" key="7">
    <source>
        <dbReference type="ARBA" id="ARBA00022643"/>
    </source>
</evidence>
<feature type="domain" description="Dihydroorotate dehydrogenase catalytic" evidence="14">
    <location>
        <begin position="57"/>
        <end position="348"/>
    </location>
</feature>
<evidence type="ECO:0000256" key="6">
    <source>
        <dbReference type="ARBA" id="ARBA00022630"/>
    </source>
</evidence>
<evidence type="ECO:0000256" key="2">
    <source>
        <dbReference type="ARBA" id="ARBA00004370"/>
    </source>
</evidence>
<evidence type="ECO:0000313" key="15">
    <source>
        <dbReference type="EMBL" id="STZ02192.1"/>
    </source>
</evidence>
<sequence length="384" mass="41858">MSKDVFIHFERPMSYSLLRPYLFSMQPEKAHEWTLENLERLHKARLLGFAYPRQSMPTNCMGISLMNPVGLAAGLDKNGEYIDALAELGFGFLEIGTVTPQPQAGNPRPRMFRLADSGAIINRMGFNNDGVDKMIANIERAKYKGVLGINIGKNATTPVENALDDYVYCLERVYPYASYITINISSPNTANLRNLQGASELAHLLDGIKTCHTKLASEHGYYVPLALKIAPDLNESQIDDIAKNLTNFDIDGLIATNTTLSRVGVEDQEHAHEDGGLSGRPLSHQSTLVLTAFAERLSGKVDLIGVGGIDTGDLAVRKLSAGATAVQLYSGLVYKGPSLVQDCVQSIANYKERALVVADKSDDLDKDVDDNDLDKNASGEPNKA</sequence>
<evidence type="ECO:0000256" key="13">
    <source>
        <dbReference type="SAM" id="MobiDB-lite"/>
    </source>
</evidence>
<dbReference type="GO" id="GO:0044205">
    <property type="term" value="P:'de novo' UMP biosynthetic process"/>
    <property type="evidence" value="ECO:0007669"/>
    <property type="project" value="UniProtKB-UniRule"/>
</dbReference>
<organism evidence="15 16">
    <name type="scientific">Moraxella equi</name>
    <dbReference type="NCBI Taxonomy" id="60442"/>
    <lineage>
        <taxon>Bacteria</taxon>
        <taxon>Pseudomonadati</taxon>
        <taxon>Pseudomonadota</taxon>
        <taxon>Gammaproteobacteria</taxon>
        <taxon>Moraxellales</taxon>
        <taxon>Moraxellaceae</taxon>
        <taxon>Moraxella</taxon>
    </lineage>
</organism>
<comment type="function">
    <text evidence="1 12">Catalyzes the conversion of dihydroorotate to orotate with quinone as electron acceptor.</text>
</comment>
<dbReference type="EC" id="1.3.5.2" evidence="12"/>
<dbReference type="GO" id="GO:0106430">
    <property type="term" value="F:dihydroorotate dehydrogenase (quinone) activity"/>
    <property type="evidence" value="ECO:0007669"/>
    <property type="project" value="UniProtKB-EC"/>
</dbReference>
<feature type="binding site" evidence="12">
    <location>
        <begin position="73"/>
        <end position="77"/>
    </location>
    <ligand>
        <name>FMN</name>
        <dbReference type="ChEBI" id="CHEBI:58210"/>
    </ligand>
</feature>
<keyword evidence="6 12" id="KW-0285">Flavoprotein</keyword>
<dbReference type="InterPro" id="IPR001295">
    <property type="entry name" value="Dihydroorotate_DH_CS"/>
</dbReference>
<dbReference type="NCBIfam" id="NF003652">
    <property type="entry name" value="PRK05286.2-5"/>
    <property type="match status" value="1"/>
</dbReference>
<evidence type="ECO:0000256" key="3">
    <source>
        <dbReference type="ARBA" id="ARBA00005161"/>
    </source>
</evidence>
<evidence type="ECO:0000256" key="9">
    <source>
        <dbReference type="ARBA" id="ARBA00023002"/>
    </source>
</evidence>
<feature type="binding site" evidence="12">
    <location>
        <position position="77"/>
    </location>
    <ligand>
        <name>substrate</name>
    </ligand>
</feature>
<dbReference type="HAMAP" id="MF_00225">
    <property type="entry name" value="DHO_dh_type2"/>
    <property type="match status" value="1"/>
</dbReference>
<dbReference type="Proteomes" id="UP000254618">
    <property type="component" value="Unassembled WGS sequence"/>
</dbReference>
<evidence type="ECO:0000256" key="4">
    <source>
        <dbReference type="ARBA" id="ARBA00005359"/>
    </source>
</evidence>
<feature type="compositionally biased region" description="Basic and acidic residues" evidence="13">
    <location>
        <begin position="373"/>
        <end position="384"/>
    </location>
</feature>
<comment type="catalytic activity">
    <reaction evidence="11 12">
        <text>(S)-dihydroorotate + a quinone = orotate + a quinol</text>
        <dbReference type="Rhea" id="RHEA:30187"/>
        <dbReference type="ChEBI" id="CHEBI:24646"/>
        <dbReference type="ChEBI" id="CHEBI:30839"/>
        <dbReference type="ChEBI" id="CHEBI:30864"/>
        <dbReference type="ChEBI" id="CHEBI:132124"/>
        <dbReference type="EC" id="1.3.5.2"/>
    </reaction>
</comment>
<dbReference type="CDD" id="cd04738">
    <property type="entry name" value="DHOD_2_like"/>
    <property type="match status" value="1"/>
</dbReference>
<dbReference type="NCBIfam" id="NF003644">
    <property type="entry name" value="PRK05286.1-1"/>
    <property type="match status" value="1"/>
</dbReference>
<dbReference type="InterPro" id="IPR005719">
    <property type="entry name" value="Dihydroorotate_DH_2"/>
</dbReference>
<feature type="region of interest" description="Disordered" evidence="13">
    <location>
        <begin position="361"/>
        <end position="384"/>
    </location>
</feature>
<evidence type="ECO:0000256" key="11">
    <source>
        <dbReference type="ARBA" id="ARBA00048639"/>
    </source>
</evidence>
<evidence type="ECO:0000313" key="16">
    <source>
        <dbReference type="Proteomes" id="UP000254618"/>
    </source>
</evidence>
<dbReference type="NCBIfam" id="TIGR01036">
    <property type="entry name" value="pyrD_sub2"/>
    <property type="match status" value="1"/>
</dbReference>
<dbReference type="GO" id="GO:0005737">
    <property type="term" value="C:cytoplasm"/>
    <property type="evidence" value="ECO:0007669"/>
    <property type="project" value="InterPro"/>
</dbReference>
<feature type="binding site" evidence="12">
    <location>
        <position position="256"/>
    </location>
    <ligand>
        <name>FMN</name>
        <dbReference type="ChEBI" id="CHEBI:58210"/>
    </ligand>
</feature>
<dbReference type="SUPFAM" id="SSF51395">
    <property type="entry name" value="FMN-linked oxidoreductases"/>
    <property type="match status" value="1"/>
</dbReference>
<evidence type="ECO:0000256" key="5">
    <source>
        <dbReference type="ARBA" id="ARBA00022475"/>
    </source>
</evidence>
<dbReference type="PROSITE" id="PS00912">
    <property type="entry name" value="DHODEHASE_2"/>
    <property type="match status" value="1"/>
</dbReference>
<dbReference type="EMBL" id="UGQF01000001">
    <property type="protein sequence ID" value="STZ02192.1"/>
    <property type="molecule type" value="Genomic_DNA"/>
</dbReference>
<accession>A0A378QNY1</accession>
<feature type="binding site" evidence="12">
    <location>
        <position position="183"/>
    </location>
    <ligand>
        <name>substrate</name>
    </ligand>
</feature>
<evidence type="ECO:0000259" key="14">
    <source>
        <dbReference type="Pfam" id="PF01180"/>
    </source>
</evidence>
<dbReference type="InterPro" id="IPR013785">
    <property type="entry name" value="Aldolase_TIM"/>
</dbReference>
<evidence type="ECO:0000256" key="1">
    <source>
        <dbReference type="ARBA" id="ARBA00003125"/>
    </source>
</evidence>
<evidence type="ECO:0000256" key="8">
    <source>
        <dbReference type="ARBA" id="ARBA00022975"/>
    </source>
</evidence>
<feature type="binding site" evidence="12">
    <location>
        <begin position="329"/>
        <end position="330"/>
    </location>
    <ligand>
        <name>FMN</name>
        <dbReference type="ChEBI" id="CHEBI:58210"/>
    </ligand>
</feature>
<comment type="subcellular location">
    <subcellularLocation>
        <location evidence="12">Cell membrane</location>
        <topology evidence="12">Peripheral membrane protein</topology>
    </subcellularLocation>
    <subcellularLocation>
        <location evidence="2">Membrane</location>
    </subcellularLocation>
</comment>
<comment type="similarity">
    <text evidence="4 12">Belongs to the dihydroorotate dehydrogenase family. Type 2 subfamily.</text>
</comment>
<dbReference type="InterPro" id="IPR050074">
    <property type="entry name" value="DHO_dehydrogenase"/>
</dbReference>
<evidence type="ECO:0000256" key="10">
    <source>
        <dbReference type="ARBA" id="ARBA00023136"/>
    </source>
</evidence>
<feature type="binding site" evidence="12">
    <location>
        <position position="97"/>
    </location>
    <ligand>
        <name>FMN</name>
        <dbReference type="ChEBI" id="CHEBI:58210"/>
    </ligand>
</feature>
<feature type="binding site" evidence="12">
    <location>
        <position position="183"/>
    </location>
    <ligand>
        <name>FMN</name>
        <dbReference type="ChEBI" id="CHEBI:58210"/>
    </ligand>
</feature>
<keyword evidence="7 12" id="KW-0288">FMN</keyword>
<dbReference type="Pfam" id="PF01180">
    <property type="entry name" value="DHO_dh"/>
    <property type="match status" value="1"/>
</dbReference>
<dbReference type="NCBIfam" id="NF003645">
    <property type="entry name" value="PRK05286.1-2"/>
    <property type="match status" value="1"/>
</dbReference>
<evidence type="ECO:0000256" key="12">
    <source>
        <dbReference type="HAMAP-Rule" id="MF_00225"/>
    </source>
</evidence>
<gene>
    <name evidence="12 15" type="primary">pyrD</name>
    <name evidence="15" type="ORF">NCTC11012_00416</name>
</gene>
<dbReference type="GO" id="GO:0005886">
    <property type="term" value="C:plasma membrane"/>
    <property type="evidence" value="ECO:0007669"/>
    <property type="project" value="UniProtKB-SubCell"/>
</dbReference>
<dbReference type="InterPro" id="IPR005720">
    <property type="entry name" value="Dihydroorotate_DH_cat"/>
</dbReference>
<feature type="binding site" evidence="12">
    <location>
        <position position="188"/>
    </location>
    <ligand>
        <name>substrate</name>
    </ligand>
</feature>
<dbReference type="PROSITE" id="PS00911">
    <property type="entry name" value="DHODEHASE_1"/>
    <property type="match status" value="1"/>
</dbReference>
<dbReference type="PANTHER" id="PTHR48109">
    <property type="entry name" value="DIHYDROOROTATE DEHYDROGENASE (QUINONE), MITOCHONDRIAL-RELATED"/>
    <property type="match status" value="1"/>
</dbReference>
<keyword evidence="5 12" id="KW-1003">Cell membrane</keyword>
<dbReference type="UniPathway" id="UPA00070">
    <property type="reaction ID" value="UER00946"/>
</dbReference>
<feature type="binding site" evidence="12">
    <location>
        <position position="228"/>
    </location>
    <ligand>
        <name>FMN</name>
        <dbReference type="ChEBI" id="CHEBI:58210"/>
    </ligand>
</feature>
<name>A0A378QNY1_9GAMM</name>
<comment type="subunit">
    <text evidence="12">Monomer.</text>
</comment>
<dbReference type="NCBIfam" id="NF003646">
    <property type="entry name" value="PRK05286.1-4"/>
    <property type="match status" value="1"/>
</dbReference>
<feature type="binding site" evidence="12">
    <location>
        <begin position="122"/>
        <end position="126"/>
    </location>
    <ligand>
        <name>substrate</name>
    </ligand>
</feature>
<feature type="active site" description="Nucleophile" evidence="12">
    <location>
        <position position="186"/>
    </location>
</feature>
<dbReference type="GO" id="GO:0006207">
    <property type="term" value="P:'de novo' pyrimidine nucleobase biosynthetic process"/>
    <property type="evidence" value="ECO:0007669"/>
    <property type="project" value="UniProtKB-UniRule"/>
</dbReference>
<comment type="cofactor">
    <cofactor evidence="12">
        <name>FMN</name>
        <dbReference type="ChEBI" id="CHEBI:58210"/>
    </cofactor>
    <text evidence="12">Binds 1 FMN per subunit.</text>
</comment>